<dbReference type="AlphaFoldDB" id="A0A8F5BNY5"/>
<reference evidence="1" key="1">
    <citation type="journal article" date="2021" name="Environ. Microbiol.">
        <title>New insights into the diversity and evolution of the archaeal mobilome from three complete genomes of Saccharolobus shibatae.</title>
        <authorList>
            <person name="Medvedeva S."/>
            <person name="Brandt D."/>
            <person name="Cvirkaite-Krupovic V."/>
            <person name="Liu Y."/>
            <person name="Severinov K."/>
            <person name="Ishino S."/>
            <person name="Ishino Y."/>
            <person name="Prangishvili D."/>
            <person name="Kalinowski J."/>
            <person name="Krupovic M."/>
        </authorList>
    </citation>
    <scope>NUCLEOTIDE SEQUENCE</scope>
    <source>
        <strain evidence="1">B12</strain>
    </source>
</reference>
<evidence type="ECO:0000313" key="2">
    <source>
        <dbReference type="Proteomes" id="UP000694018"/>
    </source>
</evidence>
<accession>A0A8F5BNY5</accession>
<evidence type="ECO:0000313" key="1">
    <source>
        <dbReference type="EMBL" id="QXJ28819.1"/>
    </source>
</evidence>
<dbReference type="EMBL" id="CP077717">
    <property type="protein sequence ID" value="QXJ28819.1"/>
    <property type="molecule type" value="Genomic_DNA"/>
</dbReference>
<protein>
    <submittedName>
        <fullName evidence="1">Uncharacterized protein</fullName>
    </submittedName>
</protein>
<dbReference type="KEGG" id="sshi:J5U23_01688"/>
<proteinExistence type="predicted"/>
<dbReference type="Proteomes" id="UP000694018">
    <property type="component" value="Chromosome"/>
</dbReference>
<sequence length="48" mass="5607">MLFQILLGLITEEEEEDDDIFEWLSIPSRINPNLPFSNFALTVTFNSF</sequence>
<organism evidence="1 2">
    <name type="scientific">Saccharolobus shibatae (strain ATCC 51178 / DSM 5389 / JCM 8931 / NBRC 15437 / B12)</name>
    <name type="common">Sulfolobus shibatae</name>
    <dbReference type="NCBI Taxonomy" id="523848"/>
    <lineage>
        <taxon>Archaea</taxon>
        <taxon>Thermoproteota</taxon>
        <taxon>Thermoprotei</taxon>
        <taxon>Sulfolobales</taxon>
        <taxon>Sulfolobaceae</taxon>
        <taxon>Saccharolobus</taxon>
    </lineage>
</organism>
<name>A0A8F5BNY5_SACSH</name>
<gene>
    <name evidence="1" type="ORF">J5U23_01688</name>
</gene>